<feature type="domain" description="C2H2-type" evidence="3">
    <location>
        <begin position="560"/>
        <end position="589"/>
    </location>
</feature>
<dbReference type="InterPro" id="IPR013087">
    <property type="entry name" value="Znf_C2H2_type"/>
</dbReference>
<sequence length="1038" mass="114484">MSCEGGLVGQKHGGPHGIPHESRLDVNIGLGDTFREKNEGLSTIQPTEDGQIIQDGVGIDGKNVAEDNLHFLSADDDLDSYERAVVENNAEWLKSRCRNLETVDFDITSSNQDDGSVGDFFDSDALPDDGAMSLPETDSAAIPLSDGDLNFTRQLCEGQANGLTVPAICVSNVSILQTQHRDALDELTNPISLDMRSEGKQLHVQNLGLQLDSDRNNTLMTPQELESMPDRGIEFEESVGPKSDAIQVVHIENGSTLKDIGSEFGKCQLTLPSTLDGKAKLIDTSLLNRADIDTSNQSVSVVQKSGEAETSMSQQIVTPAEAFVPSEGNLKLATISISTDKLSNSTQILVNTNQGQQLYHINTADLTQATNALEPLSRPNALQHVVADPAQMKAAQQMDTDVVAPVQTGYLILPTSDYEKLNLQNGILMSSPLGTISGNVIQHAPQIHLQQLPDVNMGSMAGQGAPRKYYMCGERGCEKIFKKLSKFRVHQMRHTGERPFKCSKPGCEWAFTTLYKLKRHGESHQGKKDYICDIDGCDKKFTTVYNLNSHKRLHERPCVEQCTEEGCEEKFPTKRQLDLHMKCHSGMEKTYKCPVEGCDKTFFSAHCMGSHPRVHTQEREDLTCKFEGCGKVFDKICRLKQHMRSHTGEKPYICRFEGCGWAFATASKLKRHQAKHTGLRKFVCPQCNKGFMRAEHLKGHMMTHSGEKPYACPVEGCLVKFTAKSSLYVHMKKHEQSEEKIIYHCPMDGCQRKYSSKVTLRQHIVKQHISANSDVSQMDFTTLLIGGFQTDEEMAEAQAAIAVSSVSTTLPNDNLESPNTILIDPSEFITTTATITNAEDEAGTMQQISPAVLNQLLSSVDHQTTTSCDQHQEDTPNINIAISSDAESVPGRVLQENNSGSARTDFRSNHLLSDRARKRRQLLREKVSSVGADQSSFHDATNDQQSNFNVPTSTVSYSPSNSMTSRGITFRDPETGVLYVQTQLLQDDPPTPDLYSEETALGSDLSSLNDTSGSDVSEHNLHTVEFVTGSTINMKDLE</sequence>
<dbReference type="PROSITE" id="PS00028">
    <property type="entry name" value="ZINC_FINGER_C2H2_1"/>
    <property type="match status" value="10"/>
</dbReference>
<feature type="compositionally biased region" description="Polar residues" evidence="2">
    <location>
        <begin position="1004"/>
        <end position="1015"/>
    </location>
</feature>
<dbReference type="GO" id="GO:0005634">
    <property type="term" value="C:nucleus"/>
    <property type="evidence" value="ECO:0007669"/>
    <property type="project" value="TreeGrafter"/>
</dbReference>
<feature type="region of interest" description="Disordered" evidence="2">
    <location>
        <begin position="116"/>
        <end position="139"/>
    </location>
</feature>
<feature type="region of interest" description="Disordered" evidence="2">
    <location>
        <begin position="986"/>
        <end position="1016"/>
    </location>
</feature>
<accession>A0A210QV03</accession>
<feature type="domain" description="C2H2-type" evidence="3">
    <location>
        <begin position="682"/>
        <end position="709"/>
    </location>
</feature>
<feature type="domain" description="C2H2-type" evidence="3">
    <location>
        <begin position="743"/>
        <end position="773"/>
    </location>
</feature>
<name>A0A210QV03_MIZYE</name>
<feature type="domain" description="C2H2-type" evidence="3">
    <location>
        <begin position="710"/>
        <end position="739"/>
    </location>
</feature>
<keyword evidence="1" id="KW-0479">Metal-binding</keyword>
<dbReference type="Proteomes" id="UP000242188">
    <property type="component" value="Unassembled WGS sequence"/>
</dbReference>
<evidence type="ECO:0000259" key="3">
    <source>
        <dbReference type="PROSITE" id="PS50157"/>
    </source>
</evidence>
<feature type="domain" description="C2H2-type" evidence="3">
    <location>
        <begin position="652"/>
        <end position="681"/>
    </location>
</feature>
<dbReference type="Gene3D" id="3.30.160.60">
    <property type="entry name" value="Classic Zinc Finger"/>
    <property type="match status" value="8"/>
</dbReference>
<dbReference type="AlphaFoldDB" id="A0A210QV03"/>
<feature type="domain" description="C2H2-type" evidence="3">
    <location>
        <begin position="622"/>
        <end position="651"/>
    </location>
</feature>
<feature type="domain" description="C2H2-type" evidence="3">
    <location>
        <begin position="500"/>
        <end position="529"/>
    </location>
</feature>
<feature type="region of interest" description="Disordered" evidence="2">
    <location>
        <begin position="1"/>
        <end position="23"/>
    </location>
</feature>
<keyword evidence="1" id="KW-0863">Zinc-finger</keyword>
<feature type="domain" description="C2H2-type" evidence="3">
    <location>
        <begin position="470"/>
        <end position="499"/>
    </location>
</feature>
<evidence type="ECO:0000256" key="1">
    <source>
        <dbReference type="PROSITE-ProRule" id="PRU00042"/>
    </source>
</evidence>
<feature type="compositionally biased region" description="Polar residues" evidence="2">
    <location>
        <begin position="931"/>
        <end position="967"/>
    </location>
</feature>
<feature type="domain" description="C2H2-type" evidence="3">
    <location>
        <begin position="591"/>
        <end position="620"/>
    </location>
</feature>
<feature type="domain" description="C2H2-type" evidence="3">
    <location>
        <begin position="530"/>
        <end position="554"/>
    </location>
</feature>
<dbReference type="GO" id="GO:0006357">
    <property type="term" value="P:regulation of transcription by RNA polymerase II"/>
    <property type="evidence" value="ECO:0007669"/>
    <property type="project" value="TreeGrafter"/>
</dbReference>
<comment type="caution">
    <text evidence="4">The sequence shown here is derived from an EMBL/GenBank/DDBJ whole genome shotgun (WGS) entry which is preliminary data.</text>
</comment>
<dbReference type="PANTHER" id="PTHR46179">
    <property type="entry name" value="ZINC FINGER PROTEIN"/>
    <property type="match status" value="1"/>
</dbReference>
<dbReference type="STRING" id="6573.A0A210QV03"/>
<dbReference type="InterPro" id="IPR051061">
    <property type="entry name" value="Zinc_finger_trans_reg"/>
</dbReference>
<reference evidence="4 5" key="1">
    <citation type="journal article" date="2017" name="Nat. Ecol. Evol.">
        <title>Scallop genome provides insights into evolution of bilaterian karyotype and development.</title>
        <authorList>
            <person name="Wang S."/>
            <person name="Zhang J."/>
            <person name="Jiao W."/>
            <person name="Li J."/>
            <person name="Xun X."/>
            <person name="Sun Y."/>
            <person name="Guo X."/>
            <person name="Huan P."/>
            <person name="Dong B."/>
            <person name="Zhang L."/>
            <person name="Hu X."/>
            <person name="Sun X."/>
            <person name="Wang J."/>
            <person name="Zhao C."/>
            <person name="Wang Y."/>
            <person name="Wang D."/>
            <person name="Huang X."/>
            <person name="Wang R."/>
            <person name="Lv J."/>
            <person name="Li Y."/>
            <person name="Zhang Z."/>
            <person name="Liu B."/>
            <person name="Lu W."/>
            <person name="Hui Y."/>
            <person name="Liang J."/>
            <person name="Zhou Z."/>
            <person name="Hou R."/>
            <person name="Li X."/>
            <person name="Liu Y."/>
            <person name="Li H."/>
            <person name="Ning X."/>
            <person name="Lin Y."/>
            <person name="Zhao L."/>
            <person name="Xing Q."/>
            <person name="Dou J."/>
            <person name="Li Y."/>
            <person name="Mao J."/>
            <person name="Guo H."/>
            <person name="Dou H."/>
            <person name="Li T."/>
            <person name="Mu C."/>
            <person name="Jiang W."/>
            <person name="Fu Q."/>
            <person name="Fu X."/>
            <person name="Miao Y."/>
            <person name="Liu J."/>
            <person name="Yu Q."/>
            <person name="Li R."/>
            <person name="Liao H."/>
            <person name="Li X."/>
            <person name="Kong Y."/>
            <person name="Jiang Z."/>
            <person name="Chourrout D."/>
            <person name="Li R."/>
            <person name="Bao Z."/>
        </authorList>
    </citation>
    <scope>NUCLEOTIDE SEQUENCE [LARGE SCALE GENOMIC DNA]</scope>
    <source>
        <strain evidence="4 5">PY_sf001</strain>
    </source>
</reference>
<organism evidence="4 5">
    <name type="scientific">Mizuhopecten yessoensis</name>
    <name type="common">Japanese scallop</name>
    <name type="synonym">Patinopecten yessoensis</name>
    <dbReference type="NCBI Taxonomy" id="6573"/>
    <lineage>
        <taxon>Eukaryota</taxon>
        <taxon>Metazoa</taxon>
        <taxon>Spiralia</taxon>
        <taxon>Lophotrochozoa</taxon>
        <taxon>Mollusca</taxon>
        <taxon>Bivalvia</taxon>
        <taxon>Autobranchia</taxon>
        <taxon>Pteriomorphia</taxon>
        <taxon>Pectinida</taxon>
        <taxon>Pectinoidea</taxon>
        <taxon>Pectinidae</taxon>
        <taxon>Mizuhopecten</taxon>
    </lineage>
</organism>
<keyword evidence="1" id="KW-0862">Zinc</keyword>
<evidence type="ECO:0000313" key="4">
    <source>
        <dbReference type="EMBL" id="OWF52569.1"/>
    </source>
</evidence>
<proteinExistence type="predicted"/>
<dbReference type="PROSITE" id="PS50157">
    <property type="entry name" value="ZINC_FINGER_C2H2_2"/>
    <property type="match status" value="10"/>
</dbReference>
<dbReference type="GO" id="GO:0003712">
    <property type="term" value="F:transcription coregulator activity"/>
    <property type="evidence" value="ECO:0007669"/>
    <property type="project" value="TreeGrafter"/>
</dbReference>
<dbReference type="InterPro" id="IPR036236">
    <property type="entry name" value="Znf_C2H2_sf"/>
</dbReference>
<dbReference type="SUPFAM" id="SSF57667">
    <property type="entry name" value="beta-beta-alpha zinc fingers"/>
    <property type="match status" value="5"/>
</dbReference>
<dbReference type="EMBL" id="NEDP02001761">
    <property type="protein sequence ID" value="OWF52569.1"/>
    <property type="molecule type" value="Genomic_DNA"/>
</dbReference>
<dbReference type="OrthoDB" id="6277246at2759"/>
<dbReference type="SMART" id="SM00355">
    <property type="entry name" value="ZnF_C2H2"/>
    <property type="match status" value="10"/>
</dbReference>
<gene>
    <name evidence="4" type="ORF">KP79_PYT18851</name>
</gene>
<feature type="region of interest" description="Disordered" evidence="2">
    <location>
        <begin position="925"/>
        <end position="968"/>
    </location>
</feature>
<feature type="compositionally biased region" description="Gly residues" evidence="2">
    <location>
        <begin position="1"/>
        <end position="16"/>
    </location>
</feature>
<protein>
    <submittedName>
        <fullName evidence="4">Zinc finger protein ZXDC</fullName>
    </submittedName>
</protein>
<dbReference type="FunFam" id="3.30.160.60:FF:000007">
    <property type="entry name" value="Basic krueppel-like factor 3"/>
    <property type="match status" value="1"/>
</dbReference>
<evidence type="ECO:0000313" key="5">
    <source>
        <dbReference type="Proteomes" id="UP000242188"/>
    </source>
</evidence>
<dbReference type="GO" id="GO:0008270">
    <property type="term" value="F:zinc ion binding"/>
    <property type="evidence" value="ECO:0007669"/>
    <property type="project" value="UniProtKB-KW"/>
</dbReference>
<dbReference type="Pfam" id="PF00096">
    <property type="entry name" value="zf-C2H2"/>
    <property type="match status" value="3"/>
</dbReference>
<dbReference type="PANTHER" id="PTHR46179:SF26">
    <property type="entry name" value="ZINC FINGER PROTEIN 423 HOMOLOG"/>
    <property type="match status" value="1"/>
</dbReference>
<evidence type="ECO:0000256" key="2">
    <source>
        <dbReference type="SAM" id="MobiDB-lite"/>
    </source>
</evidence>
<keyword evidence="5" id="KW-1185">Reference proteome</keyword>